<sequence>MPPRRKTTKTSSTRNFSENASKSAEFFLFSIQDMHKLKYCGICLDGAFIESTATERAANLNNSTKSFQRDPAFWDAILVFLLIKRTDEELDALLTRLSDCSCQKEDAQIKGYHDKGSEWAEMSMARMHMEEGDAGRFSPGRCAFIIDLFCVLSTVLHNSGVTSVAKGTSRSWPIRPTDLIPNGADNLVENMLQWYRFVPDTIIFHVTGLVLRLCQALLIPSLIRYKFSHTVIQSCRQLVDITMADFAQDIDEEGRIRLVQRFQFRVSDYAAYLRNLQELNNTKPDCYSELMRGCETKAMQISSIFLYLSSDPKMSSHNISEVVDEFVMFGQILFRWFHMHLYPRPDMPVHPKVEKLDSATFPPPASLFRDPAQSALLAIHAFRTDRHCSAYKCTNSFQSAGKEFQRCARCKVVAYCGRECQTKAWKDLKFPHKQTCSVLRNLMALGGGSTLFYGEGAATYMAFPAILGNWKMAAIHEDDLLLIDDWNKLITESRGYPMPDGTEWTPGYDDYNEIIATLCAKGRGPKARLLNRLARWPSEVTKEERLLKNQPFWGEDIIC</sequence>
<proteinExistence type="predicted"/>
<name>A0A9P6D1S9_9AGAR</name>
<dbReference type="AlphaFoldDB" id="A0A9P6D1S9"/>
<reference evidence="6" key="1">
    <citation type="submission" date="2020-11" db="EMBL/GenBank/DDBJ databases">
        <authorList>
            <consortium name="DOE Joint Genome Institute"/>
            <person name="Ahrendt S."/>
            <person name="Riley R."/>
            <person name="Andreopoulos W."/>
            <person name="Labutti K."/>
            <person name="Pangilinan J."/>
            <person name="Ruiz-Duenas F.J."/>
            <person name="Barrasa J.M."/>
            <person name="Sanchez-Garcia M."/>
            <person name="Camarero S."/>
            <person name="Miyauchi S."/>
            <person name="Serrano A."/>
            <person name="Linde D."/>
            <person name="Babiker R."/>
            <person name="Drula E."/>
            <person name="Ayuso-Fernandez I."/>
            <person name="Pacheco R."/>
            <person name="Padilla G."/>
            <person name="Ferreira P."/>
            <person name="Barriuso J."/>
            <person name="Kellner H."/>
            <person name="Castanera R."/>
            <person name="Alfaro M."/>
            <person name="Ramirez L."/>
            <person name="Pisabarro A.G."/>
            <person name="Kuo A."/>
            <person name="Tritt A."/>
            <person name="Lipzen A."/>
            <person name="He G."/>
            <person name="Yan M."/>
            <person name="Ng V."/>
            <person name="Cullen D."/>
            <person name="Martin F."/>
            <person name="Rosso M.-N."/>
            <person name="Henrissat B."/>
            <person name="Hibbett D."/>
            <person name="Martinez A.T."/>
            <person name="Grigoriev I.V."/>
        </authorList>
    </citation>
    <scope>NUCLEOTIDE SEQUENCE</scope>
    <source>
        <strain evidence="6">CIRM-BRFM 674</strain>
    </source>
</reference>
<evidence type="ECO:0000256" key="2">
    <source>
        <dbReference type="ARBA" id="ARBA00022771"/>
    </source>
</evidence>
<evidence type="ECO:0000259" key="5">
    <source>
        <dbReference type="PROSITE" id="PS50865"/>
    </source>
</evidence>
<keyword evidence="1" id="KW-0479">Metal-binding</keyword>
<dbReference type="Proteomes" id="UP000807469">
    <property type="component" value="Unassembled WGS sequence"/>
</dbReference>
<feature type="domain" description="MYND-type" evidence="5">
    <location>
        <begin position="393"/>
        <end position="436"/>
    </location>
</feature>
<evidence type="ECO:0000256" key="4">
    <source>
        <dbReference type="PROSITE-ProRule" id="PRU00134"/>
    </source>
</evidence>
<evidence type="ECO:0000313" key="7">
    <source>
        <dbReference type="Proteomes" id="UP000807469"/>
    </source>
</evidence>
<dbReference type="InterPro" id="IPR002893">
    <property type="entry name" value="Znf_MYND"/>
</dbReference>
<dbReference type="GO" id="GO:0008270">
    <property type="term" value="F:zinc ion binding"/>
    <property type="evidence" value="ECO:0007669"/>
    <property type="project" value="UniProtKB-KW"/>
</dbReference>
<gene>
    <name evidence="6" type="ORF">BDN70DRAFT_992508</name>
</gene>
<keyword evidence="3" id="KW-0862">Zinc</keyword>
<dbReference type="PROSITE" id="PS50865">
    <property type="entry name" value="ZF_MYND_2"/>
    <property type="match status" value="1"/>
</dbReference>
<dbReference type="Gene3D" id="6.10.140.2220">
    <property type="match status" value="1"/>
</dbReference>
<evidence type="ECO:0000256" key="3">
    <source>
        <dbReference type="ARBA" id="ARBA00022833"/>
    </source>
</evidence>
<protein>
    <recommendedName>
        <fullName evidence="5">MYND-type domain-containing protein</fullName>
    </recommendedName>
</protein>
<dbReference type="EMBL" id="MU155190">
    <property type="protein sequence ID" value="KAF9480714.1"/>
    <property type="molecule type" value="Genomic_DNA"/>
</dbReference>
<evidence type="ECO:0000313" key="6">
    <source>
        <dbReference type="EMBL" id="KAF9480714.1"/>
    </source>
</evidence>
<dbReference type="OrthoDB" id="2998255at2759"/>
<keyword evidence="7" id="KW-1185">Reference proteome</keyword>
<dbReference type="Pfam" id="PF01753">
    <property type="entry name" value="zf-MYND"/>
    <property type="match status" value="1"/>
</dbReference>
<comment type="caution">
    <text evidence="6">The sequence shown here is derived from an EMBL/GenBank/DDBJ whole genome shotgun (WGS) entry which is preliminary data.</text>
</comment>
<keyword evidence="2 4" id="KW-0863">Zinc-finger</keyword>
<dbReference type="SUPFAM" id="SSF144232">
    <property type="entry name" value="HIT/MYND zinc finger-like"/>
    <property type="match status" value="1"/>
</dbReference>
<evidence type="ECO:0000256" key="1">
    <source>
        <dbReference type="ARBA" id="ARBA00022723"/>
    </source>
</evidence>
<organism evidence="6 7">
    <name type="scientific">Pholiota conissans</name>
    <dbReference type="NCBI Taxonomy" id="109636"/>
    <lineage>
        <taxon>Eukaryota</taxon>
        <taxon>Fungi</taxon>
        <taxon>Dikarya</taxon>
        <taxon>Basidiomycota</taxon>
        <taxon>Agaricomycotina</taxon>
        <taxon>Agaricomycetes</taxon>
        <taxon>Agaricomycetidae</taxon>
        <taxon>Agaricales</taxon>
        <taxon>Agaricineae</taxon>
        <taxon>Strophariaceae</taxon>
        <taxon>Pholiota</taxon>
    </lineage>
</organism>
<accession>A0A9P6D1S9</accession>